<keyword evidence="1" id="KW-1133">Transmembrane helix</keyword>
<dbReference type="EMBL" id="ON932079">
    <property type="protein sequence ID" value="UYA98707.1"/>
    <property type="molecule type" value="Genomic_DNA"/>
</dbReference>
<sequence>MRDYDQHLDGDEDGLGAARGILWALLFSAVLWGAAIGVYCLWFSSPDADSEPPRPVESSEVA</sequence>
<evidence type="ECO:0000313" key="2">
    <source>
        <dbReference type="EMBL" id="UYA98707.1"/>
    </source>
</evidence>
<keyword evidence="1" id="KW-0472">Membrane</keyword>
<name>A0A9X9NYS5_9CAUD</name>
<feature type="transmembrane region" description="Helical" evidence="1">
    <location>
        <begin position="20"/>
        <end position="44"/>
    </location>
</feature>
<protein>
    <submittedName>
        <fullName evidence="2">Uncharacterized protein</fullName>
    </submittedName>
</protein>
<evidence type="ECO:0000256" key="1">
    <source>
        <dbReference type="SAM" id="Phobius"/>
    </source>
</evidence>
<keyword evidence="1" id="KW-0812">Transmembrane</keyword>
<proteinExistence type="predicted"/>
<evidence type="ECO:0000313" key="3">
    <source>
        <dbReference type="Proteomes" id="UP001164549"/>
    </source>
</evidence>
<reference evidence="2" key="1">
    <citation type="submission" date="2022-07" db="EMBL/GenBank/DDBJ databases">
        <title>Comparative analysis of new lytic phages for the biological control of phytopathogenic Xanthomonas spp.</title>
        <authorList>
            <person name="Domingo-Calap M.L."/>
            <person name="Bernabeu-Gimeno M."/>
            <person name="Aure C.M."/>
            <person name="Marco-Noales E."/>
            <person name="Domingo-Calap P."/>
        </authorList>
    </citation>
    <scope>NUCLEOTIDE SEQUENCE</scope>
</reference>
<organism evidence="2 3">
    <name type="scientific">Xanthomonas phage vB_Xar_IVIA-DoCa5</name>
    <dbReference type="NCBI Taxonomy" id="2975532"/>
    <lineage>
        <taxon>Viruses</taxon>
        <taxon>Duplodnaviria</taxon>
        <taxon>Heunggongvirae</taxon>
        <taxon>Uroviricota</taxon>
        <taxon>Caudoviricetes</taxon>
        <taxon>Mesyanzhinovviridae</taxon>
        <taxon>Bradleyvirinae</taxon>
        <taxon>Docaquintavirus</taxon>
        <taxon>Docaquintavirus doca5</taxon>
    </lineage>
</organism>
<gene>
    <name evidence="2" type="ORF">IVIADoCa5_37</name>
</gene>
<accession>A0A9X9NYS5</accession>
<dbReference type="Proteomes" id="UP001164549">
    <property type="component" value="Segment"/>
</dbReference>
<keyword evidence="3" id="KW-1185">Reference proteome</keyword>